<feature type="compositionally biased region" description="Gly residues" evidence="1">
    <location>
        <begin position="96"/>
        <end position="126"/>
    </location>
</feature>
<reference evidence="3" key="1">
    <citation type="submission" date="2020-10" db="EMBL/GenBank/DDBJ databases">
        <authorList>
            <person name="Kikuchi T."/>
        </authorList>
    </citation>
    <scope>NUCLEOTIDE SEQUENCE</scope>
    <source>
        <strain evidence="3">NKZ352</strain>
    </source>
</reference>
<keyword evidence="4" id="KW-1185">Reference proteome</keyword>
<feature type="region of interest" description="Disordered" evidence="1">
    <location>
        <begin position="73"/>
        <end position="164"/>
    </location>
</feature>
<keyword evidence="2" id="KW-0732">Signal</keyword>
<feature type="compositionally biased region" description="Polar residues" evidence="1">
    <location>
        <begin position="149"/>
        <end position="158"/>
    </location>
</feature>
<feature type="chain" id="PRO_5035867267" evidence="2">
    <location>
        <begin position="16"/>
        <end position="164"/>
    </location>
</feature>
<dbReference type="EMBL" id="CAJGYM010000048">
    <property type="protein sequence ID" value="CAD6194831.1"/>
    <property type="molecule type" value="Genomic_DNA"/>
</dbReference>
<proteinExistence type="predicted"/>
<protein>
    <submittedName>
        <fullName evidence="3">Uncharacterized protein</fullName>
    </submittedName>
</protein>
<evidence type="ECO:0000313" key="4">
    <source>
        <dbReference type="Proteomes" id="UP000835052"/>
    </source>
</evidence>
<comment type="caution">
    <text evidence="3">The sequence shown here is derived from an EMBL/GenBank/DDBJ whole genome shotgun (WGS) entry which is preliminary data.</text>
</comment>
<evidence type="ECO:0000256" key="2">
    <source>
        <dbReference type="SAM" id="SignalP"/>
    </source>
</evidence>
<evidence type="ECO:0000313" key="3">
    <source>
        <dbReference type="EMBL" id="CAD6194831.1"/>
    </source>
</evidence>
<dbReference type="AlphaFoldDB" id="A0A8S1HKF0"/>
<dbReference type="Proteomes" id="UP000835052">
    <property type="component" value="Unassembled WGS sequence"/>
</dbReference>
<sequence length="164" mass="17287">MYAISFLLSIGCVAAWPFFNSETTPDYEGQFDATGRPIIVGGNFGPFTGQPFTGRPPFGFSRSPFHVGFGGNQEHNQGFPGFGGQQGNGQRPEGFPGFGGPREGQGNGQQGFPGFGGQQQGQGNGQQGFPDFGHHEGQGNGQGPFDGVPTTTESSWFSNIFGKK</sequence>
<name>A0A8S1HKF0_9PELO</name>
<gene>
    <name evidence="3" type="ORF">CAUJ_LOCUS10750</name>
</gene>
<accession>A0A8S1HKF0</accession>
<feature type="signal peptide" evidence="2">
    <location>
        <begin position="1"/>
        <end position="15"/>
    </location>
</feature>
<organism evidence="3 4">
    <name type="scientific">Caenorhabditis auriculariae</name>
    <dbReference type="NCBI Taxonomy" id="2777116"/>
    <lineage>
        <taxon>Eukaryota</taxon>
        <taxon>Metazoa</taxon>
        <taxon>Ecdysozoa</taxon>
        <taxon>Nematoda</taxon>
        <taxon>Chromadorea</taxon>
        <taxon>Rhabditida</taxon>
        <taxon>Rhabditina</taxon>
        <taxon>Rhabditomorpha</taxon>
        <taxon>Rhabditoidea</taxon>
        <taxon>Rhabditidae</taxon>
        <taxon>Peloderinae</taxon>
        <taxon>Caenorhabditis</taxon>
    </lineage>
</organism>
<evidence type="ECO:0000256" key="1">
    <source>
        <dbReference type="SAM" id="MobiDB-lite"/>
    </source>
</evidence>